<feature type="transmembrane region" description="Helical" evidence="1">
    <location>
        <begin position="259"/>
        <end position="276"/>
    </location>
</feature>
<feature type="transmembrane region" description="Helical" evidence="1">
    <location>
        <begin position="307"/>
        <end position="325"/>
    </location>
</feature>
<accession>A0A9D2AYN1</accession>
<evidence type="ECO:0000256" key="1">
    <source>
        <dbReference type="SAM" id="Phobius"/>
    </source>
</evidence>
<feature type="transmembrane region" description="Helical" evidence="1">
    <location>
        <begin position="282"/>
        <end position="300"/>
    </location>
</feature>
<comment type="caution">
    <text evidence="2">The sequence shown here is derived from an EMBL/GenBank/DDBJ whole genome shotgun (WGS) entry which is preliminary data.</text>
</comment>
<gene>
    <name evidence="2" type="ORF">H9853_03135</name>
</gene>
<name>A0A9D2AYN1_9SPHI</name>
<dbReference type="AlphaFoldDB" id="A0A9D2AYN1"/>
<protein>
    <submittedName>
        <fullName evidence="2">Beta-carotene 15,15'-monooxygenase</fullName>
    </submittedName>
</protein>
<keyword evidence="1" id="KW-1133">Transmembrane helix</keyword>
<dbReference type="EMBL" id="DXEZ01000090">
    <property type="protein sequence ID" value="HIX53996.1"/>
    <property type="molecule type" value="Genomic_DNA"/>
</dbReference>
<feature type="transmembrane region" description="Helical" evidence="1">
    <location>
        <begin position="92"/>
        <end position="125"/>
    </location>
</feature>
<keyword evidence="1" id="KW-0472">Membrane</keyword>
<reference evidence="2" key="1">
    <citation type="journal article" date="2021" name="PeerJ">
        <title>Extensive microbial diversity within the chicken gut microbiome revealed by metagenomics and culture.</title>
        <authorList>
            <person name="Gilroy R."/>
            <person name="Ravi A."/>
            <person name="Getino M."/>
            <person name="Pursley I."/>
            <person name="Horton D.L."/>
            <person name="Alikhan N.F."/>
            <person name="Baker D."/>
            <person name="Gharbi K."/>
            <person name="Hall N."/>
            <person name="Watson M."/>
            <person name="Adriaenssens E.M."/>
            <person name="Foster-Nyarko E."/>
            <person name="Jarju S."/>
            <person name="Secka A."/>
            <person name="Antonio M."/>
            <person name="Oren A."/>
            <person name="Chaudhuri R.R."/>
            <person name="La Ragione R."/>
            <person name="Hildebrand F."/>
            <person name="Pallen M.J."/>
        </authorList>
    </citation>
    <scope>NUCLEOTIDE SEQUENCE</scope>
    <source>
        <strain evidence="2">1719</strain>
    </source>
</reference>
<reference evidence="2" key="2">
    <citation type="submission" date="2021-04" db="EMBL/GenBank/DDBJ databases">
        <authorList>
            <person name="Gilroy R."/>
        </authorList>
    </citation>
    <scope>NUCLEOTIDE SEQUENCE</scope>
    <source>
        <strain evidence="2">1719</strain>
    </source>
</reference>
<feature type="transmembrane region" description="Helical" evidence="1">
    <location>
        <begin position="12"/>
        <end position="40"/>
    </location>
</feature>
<dbReference type="Proteomes" id="UP000824156">
    <property type="component" value="Unassembled WGS sequence"/>
</dbReference>
<organism evidence="2 3">
    <name type="scientific">Candidatus Sphingobacterium stercoripullorum</name>
    <dbReference type="NCBI Taxonomy" id="2838759"/>
    <lineage>
        <taxon>Bacteria</taxon>
        <taxon>Pseudomonadati</taxon>
        <taxon>Bacteroidota</taxon>
        <taxon>Sphingobacteriia</taxon>
        <taxon>Sphingobacteriales</taxon>
        <taxon>Sphingobacteriaceae</taxon>
        <taxon>Sphingobacterium</taxon>
    </lineage>
</organism>
<keyword evidence="1" id="KW-0812">Transmembrane</keyword>
<evidence type="ECO:0000313" key="2">
    <source>
        <dbReference type="EMBL" id="HIX53996.1"/>
    </source>
</evidence>
<evidence type="ECO:0000313" key="3">
    <source>
        <dbReference type="Proteomes" id="UP000824156"/>
    </source>
</evidence>
<feature type="transmembrane region" description="Helical" evidence="1">
    <location>
        <begin position="145"/>
        <end position="171"/>
    </location>
</feature>
<feature type="transmembrane region" description="Helical" evidence="1">
    <location>
        <begin position="183"/>
        <end position="200"/>
    </location>
</feature>
<feature type="transmembrane region" description="Helical" evidence="1">
    <location>
        <begin position="60"/>
        <end position="80"/>
    </location>
</feature>
<proteinExistence type="predicted"/>
<feature type="transmembrane region" description="Helical" evidence="1">
    <location>
        <begin position="228"/>
        <end position="247"/>
    </location>
</feature>
<sequence length="326" mass="37646">MLIQFFRNHKAIHIFILILISLVLSVGGFFHSSTVSTFYLEPALGNLLFKGQSFTLSVETNVVLTALITAGQGLFLNRLVTSMNLFSRPNFLTALLYIVISSSLLPFLFLSPALICNFITIWMLGRLISMYQLAQVKQLMFDLGILTAIGSLIYFPFLSMILLLWIALFIFRPFDWREWVTPLIGCLSIYFLIFVAYVWYDRTDDFFLIFSQISKPKINDFSIDIQDYWVLFPILLGIVLFIVTLKEQFFKSVVQIRKSFLLLFYMLLLFLISSIFTSRLNISHVILCTPVIAIYLSYYFTHAKNPWVYETLLSIMIAAGLFFTIS</sequence>